<reference evidence="1 2" key="1">
    <citation type="journal article" date="2023" name="bioRxiv">
        <title>High-quality genome assemblies of four members of thePodospora anserinaspecies complex.</title>
        <authorList>
            <person name="Ament-Velasquez S.L."/>
            <person name="Vogan A.A."/>
            <person name="Wallerman O."/>
            <person name="Hartmann F."/>
            <person name="Gautier V."/>
            <person name="Silar P."/>
            <person name="Giraud T."/>
            <person name="Johannesson H."/>
        </authorList>
    </citation>
    <scope>NUCLEOTIDE SEQUENCE [LARGE SCALE GENOMIC DNA]</scope>
    <source>
        <strain evidence="1 2">CBS 415.72m</strain>
    </source>
</reference>
<evidence type="ECO:0000313" key="1">
    <source>
        <dbReference type="EMBL" id="KAK4656348.1"/>
    </source>
</evidence>
<dbReference type="GeneID" id="87909309"/>
<keyword evidence="2" id="KW-1185">Reference proteome</keyword>
<protein>
    <submittedName>
        <fullName evidence="1">Uncharacterized protein</fullName>
    </submittedName>
</protein>
<dbReference type="Proteomes" id="UP001323405">
    <property type="component" value="Unassembled WGS sequence"/>
</dbReference>
<gene>
    <name evidence="1" type="ORF">QC762_311070</name>
</gene>
<dbReference type="Pfam" id="PF13095">
    <property type="entry name" value="FTA2"/>
    <property type="match status" value="1"/>
</dbReference>
<organism evidence="1 2">
    <name type="scientific">Podospora pseudocomata</name>
    <dbReference type="NCBI Taxonomy" id="2093779"/>
    <lineage>
        <taxon>Eukaryota</taxon>
        <taxon>Fungi</taxon>
        <taxon>Dikarya</taxon>
        <taxon>Ascomycota</taxon>
        <taxon>Pezizomycotina</taxon>
        <taxon>Sordariomycetes</taxon>
        <taxon>Sordariomycetidae</taxon>
        <taxon>Sordariales</taxon>
        <taxon>Podosporaceae</taxon>
        <taxon>Podospora</taxon>
    </lineage>
</organism>
<comment type="caution">
    <text evidence="1">The sequence shown here is derived from an EMBL/GenBank/DDBJ whole genome shotgun (WGS) entry which is preliminary data.</text>
</comment>
<dbReference type="RefSeq" id="XP_062745323.1">
    <property type="nucleotide sequence ID" value="XM_062889402.1"/>
</dbReference>
<proteinExistence type="predicted"/>
<accession>A0ABR0GL06</accession>
<sequence>MSSPFHLALPPMAPAVPLARVPGPKLQHFTPTGQANIEFIEERPDYKVWKVSSDGHGPYALKMFLFRTWETLSETSGKYAASLAKPEFYVDYLTPFSCECRAYGRSKQEGREDLAVKSHGYLYRHANRKPRSRRPWEWMTNSWMSLTSEQHRSHPIYAIVKDFVSPGVKHFTQSQVSHLWSDVEALHRIGILVRDLHVRNYMDGKLVDFSRAWTMYHTCLDRNPDTFNWLRVENARELLEGISSWLENTPLDLPVEIPPVLKRCVGWYGGDGEIGADPSKYDWQKWGDNLDMAKDFFEEDLYGPASEEESS</sequence>
<dbReference type="EMBL" id="JAFFHA010000005">
    <property type="protein sequence ID" value="KAK4656348.1"/>
    <property type="molecule type" value="Genomic_DNA"/>
</dbReference>
<dbReference type="InterPro" id="IPR025213">
    <property type="entry name" value="Sim4_Fta2"/>
</dbReference>
<name>A0ABR0GL06_9PEZI</name>
<evidence type="ECO:0000313" key="2">
    <source>
        <dbReference type="Proteomes" id="UP001323405"/>
    </source>
</evidence>